<evidence type="ECO:0000313" key="3">
    <source>
        <dbReference type="EMBL" id="RMI38176.1"/>
    </source>
</evidence>
<dbReference type="SMART" id="SM00347">
    <property type="entry name" value="HTH_MARR"/>
    <property type="match status" value="1"/>
</dbReference>
<dbReference type="OrthoDB" id="8635520at2"/>
<proteinExistence type="predicted"/>
<dbReference type="InterPro" id="IPR036390">
    <property type="entry name" value="WH_DNA-bd_sf"/>
</dbReference>
<organism evidence="3 4">
    <name type="scientific">Actinomadura harenae</name>
    <dbReference type="NCBI Taxonomy" id="2483351"/>
    <lineage>
        <taxon>Bacteria</taxon>
        <taxon>Bacillati</taxon>
        <taxon>Actinomycetota</taxon>
        <taxon>Actinomycetes</taxon>
        <taxon>Streptosporangiales</taxon>
        <taxon>Thermomonosporaceae</taxon>
        <taxon>Actinomadura</taxon>
    </lineage>
</organism>
<reference evidence="3 4" key="1">
    <citation type="submission" date="2018-10" db="EMBL/GenBank/DDBJ databases">
        <title>Isolation from soil.</title>
        <authorList>
            <person name="Hu J."/>
        </authorList>
    </citation>
    <scope>NUCLEOTIDE SEQUENCE [LARGE SCALE GENOMIC DNA]</scope>
    <source>
        <strain evidence="3 4">NEAU-Ht49</strain>
    </source>
</reference>
<dbReference type="PRINTS" id="PR00598">
    <property type="entry name" value="HTHMARR"/>
</dbReference>
<dbReference type="AlphaFoldDB" id="A0A3M2LM28"/>
<dbReference type="GO" id="GO:0006950">
    <property type="term" value="P:response to stress"/>
    <property type="evidence" value="ECO:0007669"/>
    <property type="project" value="TreeGrafter"/>
</dbReference>
<dbReference type="EMBL" id="RFFG01000091">
    <property type="protein sequence ID" value="RMI38176.1"/>
    <property type="molecule type" value="Genomic_DNA"/>
</dbReference>
<dbReference type="PROSITE" id="PS50995">
    <property type="entry name" value="HTH_MARR_2"/>
    <property type="match status" value="1"/>
</dbReference>
<dbReference type="PANTHER" id="PTHR33164:SF43">
    <property type="entry name" value="HTH-TYPE TRANSCRIPTIONAL REPRESSOR YETL"/>
    <property type="match status" value="1"/>
</dbReference>
<feature type="compositionally biased region" description="Pro residues" evidence="1">
    <location>
        <begin position="132"/>
        <end position="144"/>
    </location>
</feature>
<gene>
    <name evidence="3" type="ORF">EBO15_33800</name>
</gene>
<evidence type="ECO:0000259" key="2">
    <source>
        <dbReference type="PROSITE" id="PS50995"/>
    </source>
</evidence>
<comment type="caution">
    <text evidence="3">The sequence shown here is derived from an EMBL/GenBank/DDBJ whole genome shotgun (WGS) entry which is preliminary data.</text>
</comment>
<dbReference type="Proteomes" id="UP000282674">
    <property type="component" value="Unassembled WGS sequence"/>
</dbReference>
<sequence length="144" mass="15524">MHELLVLHGDRRQRVTEALGMSFFRIKALRRVARGPIALRDLAGELLTDRPYTTLVVDDLAERGLVERLPNPSDRRSKLVRATEAGLAAAAEAEHILGTPPPAMYGLPPGDLAALDRIVDRILTEPADEGEPPSPPPSGGPGEL</sequence>
<accession>A0A3M2LM28</accession>
<dbReference type="Pfam" id="PF01047">
    <property type="entry name" value="MarR"/>
    <property type="match status" value="1"/>
</dbReference>
<feature type="region of interest" description="Disordered" evidence="1">
    <location>
        <begin position="122"/>
        <end position="144"/>
    </location>
</feature>
<name>A0A3M2LM28_9ACTN</name>
<dbReference type="InterPro" id="IPR036388">
    <property type="entry name" value="WH-like_DNA-bd_sf"/>
</dbReference>
<feature type="domain" description="HTH marR-type" evidence="2">
    <location>
        <begin position="1"/>
        <end position="124"/>
    </location>
</feature>
<protein>
    <submittedName>
        <fullName evidence="3">MarR family transcriptional regulator</fullName>
    </submittedName>
</protein>
<dbReference type="GO" id="GO:0003700">
    <property type="term" value="F:DNA-binding transcription factor activity"/>
    <property type="evidence" value="ECO:0007669"/>
    <property type="project" value="InterPro"/>
</dbReference>
<dbReference type="PANTHER" id="PTHR33164">
    <property type="entry name" value="TRANSCRIPTIONAL REGULATOR, MARR FAMILY"/>
    <property type="match status" value="1"/>
</dbReference>
<evidence type="ECO:0000256" key="1">
    <source>
        <dbReference type="SAM" id="MobiDB-lite"/>
    </source>
</evidence>
<evidence type="ECO:0000313" key="4">
    <source>
        <dbReference type="Proteomes" id="UP000282674"/>
    </source>
</evidence>
<dbReference type="Gene3D" id="1.10.10.10">
    <property type="entry name" value="Winged helix-like DNA-binding domain superfamily/Winged helix DNA-binding domain"/>
    <property type="match status" value="1"/>
</dbReference>
<dbReference type="InterPro" id="IPR039422">
    <property type="entry name" value="MarR/SlyA-like"/>
</dbReference>
<dbReference type="InterPro" id="IPR000835">
    <property type="entry name" value="HTH_MarR-typ"/>
</dbReference>
<dbReference type="SUPFAM" id="SSF46785">
    <property type="entry name" value="Winged helix' DNA-binding domain"/>
    <property type="match status" value="1"/>
</dbReference>
<keyword evidence="4" id="KW-1185">Reference proteome</keyword>